<comment type="caution">
    <text evidence="1">The sequence shown here is derived from an EMBL/GenBank/DDBJ whole genome shotgun (WGS) entry which is preliminary data.</text>
</comment>
<evidence type="ECO:0000313" key="2">
    <source>
        <dbReference type="Proteomes" id="UP000465304"/>
    </source>
</evidence>
<dbReference type="AlphaFoldDB" id="A0A7I9ZTF8"/>
<name>A0A7I9ZTF8_9MYCO</name>
<reference evidence="1 2" key="1">
    <citation type="journal article" date="2019" name="Emerg. Microbes Infect.">
        <title>Comprehensive subspecies identification of 175 nontuberculous mycobacteria species based on 7547 genomic profiles.</title>
        <authorList>
            <person name="Matsumoto Y."/>
            <person name="Kinjo T."/>
            <person name="Motooka D."/>
            <person name="Nabeya D."/>
            <person name="Jung N."/>
            <person name="Uechi K."/>
            <person name="Horii T."/>
            <person name="Iida T."/>
            <person name="Fujita J."/>
            <person name="Nakamura S."/>
        </authorList>
    </citation>
    <scope>NUCLEOTIDE SEQUENCE [LARGE SCALE GENOMIC DNA]</scope>
    <source>
        <strain evidence="1 2">JCM 30996</strain>
    </source>
</reference>
<dbReference type="Proteomes" id="UP000465304">
    <property type="component" value="Unassembled WGS sequence"/>
</dbReference>
<dbReference type="EMBL" id="BLLB01000002">
    <property type="protein sequence ID" value="GFH03968.1"/>
    <property type="molecule type" value="Genomic_DNA"/>
</dbReference>
<proteinExistence type="predicted"/>
<gene>
    <name evidence="1" type="ORF">MHIP_44510</name>
</gene>
<sequence length="86" mass="9051">MAQSGDISAELAEYVTGSFARQGLMRHLGARITGASRQLFGGGGLVRRSSLCPAGTVSPHAIESLTGWLACGHAGNAHHRPERRIQ</sequence>
<evidence type="ECO:0000313" key="1">
    <source>
        <dbReference type="EMBL" id="GFH03968.1"/>
    </source>
</evidence>
<keyword evidence="2" id="KW-1185">Reference proteome</keyword>
<dbReference type="RefSeq" id="WP_163892134.1">
    <property type="nucleotide sequence ID" value="NZ_BLLB01000002.1"/>
</dbReference>
<accession>A0A7I9ZTF8</accession>
<protein>
    <submittedName>
        <fullName evidence="1">Uncharacterized protein</fullName>
    </submittedName>
</protein>
<organism evidence="1 2">
    <name type="scientific">Mycolicibacterium hippocampi</name>
    <dbReference type="NCBI Taxonomy" id="659824"/>
    <lineage>
        <taxon>Bacteria</taxon>
        <taxon>Bacillati</taxon>
        <taxon>Actinomycetota</taxon>
        <taxon>Actinomycetes</taxon>
        <taxon>Mycobacteriales</taxon>
        <taxon>Mycobacteriaceae</taxon>
        <taxon>Mycolicibacterium</taxon>
    </lineage>
</organism>